<evidence type="ECO:0000313" key="2">
    <source>
        <dbReference type="EMBL" id="NOH69942.1"/>
    </source>
</evidence>
<name>A0A427TZT3_9VIBR</name>
<evidence type="ECO:0000313" key="5">
    <source>
        <dbReference type="Proteomes" id="UP000565719"/>
    </source>
</evidence>
<evidence type="ECO:0000256" key="1">
    <source>
        <dbReference type="SAM" id="Phobius"/>
    </source>
</evidence>
<organism evidence="3 4">
    <name type="scientific">Vibrio pectenicida</name>
    <dbReference type="NCBI Taxonomy" id="62763"/>
    <lineage>
        <taxon>Bacteria</taxon>
        <taxon>Pseudomonadati</taxon>
        <taxon>Pseudomonadota</taxon>
        <taxon>Gammaproteobacteria</taxon>
        <taxon>Vibrionales</taxon>
        <taxon>Vibrionaceae</taxon>
        <taxon>Vibrio</taxon>
    </lineage>
</organism>
<dbReference type="EMBL" id="VTXC01000002">
    <property type="protein sequence ID" value="NOH69942.1"/>
    <property type="molecule type" value="Genomic_DNA"/>
</dbReference>
<comment type="caution">
    <text evidence="3">The sequence shown here is derived from an EMBL/GenBank/DDBJ whole genome shotgun (WGS) entry which is preliminary data.</text>
</comment>
<dbReference type="OrthoDB" id="5865913at2"/>
<feature type="transmembrane region" description="Helical" evidence="1">
    <location>
        <begin position="23"/>
        <end position="47"/>
    </location>
</feature>
<proteinExistence type="predicted"/>
<evidence type="ECO:0000313" key="4">
    <source>
        <dbReference type="Proteomes" id="UP000269041"/>
    </source>
</evidence>
<keyword evidence="1" id="KW-0472">Membrane</keyword>
<accession>A0A427TZT3</accession>
<keyword evidence="1" id="KW-1133">Transmembrane helix</keyword>
<reference evidence="3 4" key="1">
    <citation type="submission" date="2018-12" db="EMBL/GenBank/DDBJ databases">
        <title>Genomic taxonomy of the Vibrionaceae family.</title>
        <authorList>
            <person name="Gomez-Gil B."/>
            <person name="Enciso-Ibarra K."/>
        </authorList>
    </citation>
    <scope>NUCLEOTIDE SEQUENCE [LARGE SCALE GENOMIC DNA]</scope>
    <source>
        <strain evidence="3 4">CAIM 594</strain>
    </source>
</reference>
<protein>
    <submittedName>
        <fullName evidence="3">Pilus assembly protein PilW</fullName>
    </submittedName>
</protein>
<dbReference type="Proteomes" id="UP000269041">
    <property type="component" value="Unassembled WGS sequence"/>
</dbReference>
<keyword evidence="4" id="KW-1185">Reference proteome</keyword>
<gene>
    <name evidence="3" type="ORF">EJA03_16175</name>
    <name evidence="2" type="ORF">F0225_01115</name>
</gene>
<keyword evidence="1" id="KW-0812">Transmembrane</keyword>
<reference evidence="2 5" key="2">
    <citation type="submission" date="2019-09" db="EMBL/GenBank/DDBJ databases">
        <title>Draft genome sequencing and comparative genomics of hatchery-associated Vibrios.</title>
        <authorList>
            <person name="Kehlet-Delgado H."/>
            <person name="Mueller R.S."/>
        </authorList>
    </citation>
    <scope>NUCLEOTIDE SEQUENCE [LARGE SCALE GENOMIC DNA]</scope>
    <source>
        <strain evidence="2 5">99-46-Y</strain>
    </source>
</reference>
<dbReference type="AlphaFoldDB" id="A0A427TZT3"/>
<dbReference type="Proteomes" id="UP000565719">
    <property type="component" value="Unassembled WGS sequence"/>
</dbReference>
<dbReference type="EMBL" id="RSFA01000090">
    <property type="protein sequence ID" value="RSD30014.1"/>
    <property type="molecule type" value="Genomic_DNA"/>
</dbReference>
<sequence>MCTQNSSFRLWRVLKSKHHHKGISLVECLVSVAISMMVITSVISLLLHNARVANKSMQRRLLTQNTHSVAQMMKHDLYRAGYGGDYGQSIKISGSEDVFFIYQDVNTTLIAYAYLSGELGTESAYTNVVYQQDSQYQDMLRVCETKLPRVMSVIEATSFNTHFGNTCNTLFDSKQIVVKAFELEMALLPVDSSLFAVLNVNIITALTVWPEKTTSVSFTINPRNP</sequence>
<evidence type="ECO:0000313" key="3">
    <source>
        <dbReference type="EMBL" id="RSD30014.1"/>
    </source>
</evidence>